<dbReference type="SUPFAM" id="SSF75304">
    <property type="entry name" value="Amidase signature (AS) enzymes"/>
    <property type="match status" value="1"/>
</dbReference>
<evidence type="ECO:0000259" key="3">
    <source>
        <dbReference type="Pfam" id="PF21986"/>
    </source>
</evidence>
<dbReference type="InterPro" id="IPR014085">
    <property type="entry name" value="Allophanate_hydrolase"/>
</dbReference>
<feature type="domain" description="Amidase" evidence="2">
    <location>
        <begin position="28"/>
        <end position="436"/>
    </location>
</feature>
<dbReference type="NCBIfam" id="TIGR02713">
    <property type="entry name" value="allophanate_hyd"/>
    <property type="match status" value="1"/>
</dbReference>
<sequence length="584" mass="60033">MPTPTEPTPTEPTPTEPTPTEPTPTERVHAAYRRIAEADRPEVWITLRPEGELAVEAKALEERLASGETLPLAGTLVAVKDNIDVAGLPTTAAHPGFAYTPRESATAVERLVTAGTLVLGKTNLDQFATGLVGTRSPYGAVRNALDPTRVSGGSSSGSAVAVALGIADFSLGTDTAGSGRVPAALHGIVGLKPTLGLVPNTGVVPAAKPYDTVTVFAPDLATGQRALAVMTGPDPEDPASRPWPADVRLAPRDPARVAVPTTEGLSALSDAEREAFHRAAARLTDAGVSVESVDITPLLEAARLLYDGALVAERHAAVGEFLAAHPEGADPTVAGIILSAAELPATALAADQHRLTAYKATARALLSGFDGLLLPTTVGHPTLAEVAADPVGVNSRLGTYTNFVNLLDLAAVAVPAGIADGHPFGVTVVTNAFEDQVALDLAGLLNEEEPGRVQPANGLELAVFGAHLRGQPLNHQLTGLGARFLEATTTSEDYRLFALATTPPKPGLLRVNSGGSALRCEVWSISPAGLGAFLAALPAPMSLGAVTLADDRTVVGFGCDPAAAEGAEDITHHGGWLAYRESLT</sequence>
<dbReference type="InterPro" id="IPR036928">
    <property type="entry name" value="AS_sf"/>
</dbReference>
<dbReference type="Gene3D" id="3.90.1300.10">
    <property type="entry name" value="Amidase signature (AS) domain"/>
    <property type="match status" value="1"/>
</dbReference>
<accession>A0A840WRJ6</accession>
<reference evidence="4 5" key="1">
    <citation type="submission" date="2020-08" db="EMBL/GenBank/DDBJ databases">
        <title>Sequencing the genomes of 1000 actinobacteria strains.</title>
        <authorList>
            <person name="Klenk H.-P."/>
        </authorList>
    </citation>
    <scope>NUCLEOTIDE SEQUENCE [LARGE SCALE GENOMIC DNA]</scope>
    <source>
        <strain evidence="4 5">DSM 44598</strain>
    </source>
</reference>
<gene>
    <name evidence="4" type="ORF">HNR07_005413</name>
</gene>
<dbReference type="InterPro" id="IPR023631">
    <property type="entry name" value="Amidase_dom"/>
</dbReference>
<dbReference type="InterPro" id="IPR000120">
    <property type="entry name" value="Amidase"/>
</dbReference>
<organism evidence="4 5">
    <name type="scientific">Nocardiopsis metallicus</name>
    <dbReference type="NCBI Taxonomy" id="179819"/>
    <lineage>
        <taxon>Bacteria</taxon>
        <taxon>Bacillati</taxon>
        <taxon>Actinomycetota</taxon>
        <taxon>Actinomycetes</taxon>
        <taxon>Streptosporangiales</taxon>
        <taxon>Nocardiopsidaceae</taxon>
        <taxon>Nocardiopsis</taxon>
    </lineage>
</organism>
<proteinExistence type="predicted"/>
<evidence type="ECO:0000259" key="2">
    <source>
        <dbReference type="Pfam" id="PF01425"/>
    </source>
</evidence>
<dbReference type="AlphaFoldDB" id="A0A840WRJ6"/>
<feature type="compositionally biased region" description="Pro residues" evidence="1">
    <location>
        <begin position="1"/>
        <end position="22"/>
    </location>
</feature>
<evidence type="ECO:0000313" key="5">
    <source>
        <dbReference type="Proteomes" id="UP000579647"/>
    </source>
</evidence>
<dbReference type="Pfam" id="PF01425">
    <property type="entry name" value="Amidase"/>
    <property type="match status" value="1"/>
</dbReference>
<dbReference type="Pfam" id="PF21986">
    <property type="entry name" value="AH_C"/>
    <property type="match status" value="1"/>
</dbReference>
<dbReference type="Gene3D" id="1.20.58.1700">
    <property type="match status" value="1"/>
</dbReference>
<keyword evidence="5" id="KW-1185">Reference proteome</keyword>
<evidence type="ECO:0000313" key="4">
    <source>
        <dbReference type="EMBL" id="MBB5494276.1"/>
    </source>
</evidence>
<dbReference type="RefSeq" id="WP_184367515.1">
    <property type="nucleotide sequence ID" value="NZ_BAAAKM010000132.1"/>
</dbReference>
<protein>
    <submittedName>
        <fullName evidence="4">Allophanate hydrolase</fullName>
        <ecNumber evidence="4">3.5.1.54</ecNumber>
    </submittedName>
</protein>
<dbReference type="InterPro" id="IPR053844">
    <property type="entry name" value="AH_C"/>
</dbReference>
<dbReference type="PANTHER" id="PTHR11895">
    <property type="entry name" value="TRANSAMIDASE"/>
    <property type="match status" value="1"/>
</dbReference>
<dbReference type="Proteomes" id="UP000579647">
    <property type="component" value="Unassembled WGS sequence"/>
</dbReference>
<dbReference type="GO" id="GO:0004039">
    <property type="term" value="F:allophanate hydrolase activity"/>
    <property type="evidence" value="ECO:0007669"/>
    <property type="project" value="UniProtKB-EC"/>
</dbReference>
<dbReference type="Gene3D" id="3.10.490.10">
    <property type="entry name" value="Gamma-glutamyl cyclotransferase-like"/>
    <property type="match status" value="1"/>
</dbReference>
<keyword evidence="4" id="KW-0378">Hydrolase</keyword>
<feature type="region of interest" description="Disordered" evidence="1">
    <location>
        <begin position="1"/>
        <end position="27"/>
    </location>
</feature>
<feature type="domain" description="Allophanate hydrolase C-terminal" evidence="3">
    <location>
        <begin position="460"/>
        <end position="580"/>
    </location>
</feature>
<dbReference type="NCBIfam" id="NF006043">
    <property type="entry name" value="PRK08186.1"/>
    <property type="match status" value="1"/>
</dbReference>
<dbReference type="PANTHER" id="PTHR11895:SF169">
    <property type="entry name" value="GLUTAMYL-TRNA(GLN) AMIDOTRANSFERASE"/>
    <property type="match status" value="1"/>
</dbReference>
<comment type="caution">
    <text evidence="4">The sequence shown here is derived from an EMBL/GenBank/DDBJ whole genome shotgun (WGS) entry which is preliminary data.</text>
</comment>
<dbReference type="EMBL" id="JACHDO010000001">
    <property type="protein sequence ID" value="MBB5494276.1"/>
    <property type="molecule type" value="Genomic_DNA"/>
</dbReference>
<dbReference type="EC" id="3.5.1.54" evidence="4"/>
<name>A0A840WRJ6_9ACTN</name>
<evidence type="ECO:0000256" key="1">
    <source>
        <dbReference type="SAM" id="MobiDB-lite"/>
    </source>
</evidence>